<dbReference type="OrthoDB" id="14563at2759"/>
<feature type="compositionally biased region" description="Basic and acidic residues" evidence="11">
    <location>
        <begin position="642"/>
        <end position="651"/>
    </location>
</feature>
<feature type="signal peptide" evidence="12">
    <location>
        <begin position="1"/>
        <end position="26"/>
    </location>
</feature>
<feature type="repeat" description="TSP type-3" evidence="10">
    <location>
        <begin position="580"/>
        <end position="614"/>
    </location>
</feature>
<keyword evidence="4" id="KW-0677">Repeat</keyword>
<accession>A0A9P0M7L3</accession>
<reference evidence="15" key="1">
    <citation type="submission" date="2022-03" db="EMBL/GenBank/DDBJ databases">
        <authorList>
            <person name="Sayadi A."/>
        </authorList>
    </citation>
    <scope>NUCLEOTIDE SEQUENCE</scope>
</reference>
<feature type="repeat" description="TSP type-3" evidence="10">
    <location>
        <begin position="738"/>
        <end position="773"/>
    </location>
</feature>
<dbReference type="FunFam" id="2.10.25.10:FF:000488">
    <property type="entry name" value="von Willebrand factor D and EGF domains"/>
    <property type="match status" value="1"/>
</dbReference>
<feature type="domain" description="EGF-like" evidence="13">
    <location>
        <begin position="506"/>
        <end position="546"/>
    </location>
</feature>
<dbReference type="SUPFAM" id="SSF103647">
    <property type="entry name" value="TSP type-3 repeat"/>
    <property type="match status" value="3"/>
</dbReference>
<dbReference type="SUPFAM" id="SSF49899">
    <property type="entry name" value="Concanavalin A-like lectins/glucanases"/>
    <property type="match status" value="1"/>
</dbReference>
<dbReference type="Gene3D" id="2.10.25.10">
    <property type="entry name" value="Laminin"/>
    <property type="match status" value="6"/>
</dbReference>
<dbReference type="InterPro" id="IPR008859">
    <property type="entry name" value="Thrombospondin_C"/>
</dbReference>
<dbReference type="PROSITE" id="PS01187">
    <property type="entry name" value="EGF_CA"/>
    <property type="match status" value="1"/>
</dbReference>
<dbReference type="GO" id="GO:0005576">
    <property type="term" value="C:extracellular region"/>
    <property type="evidence" value="ECO:0007669"/>
    <property type="project" value="InterPro"/>
</dbReference>
<dbReference type="Pfam" id="PF05735">
    <property type="entry name" value="TSP_C"/>
    <property type="match status" value="1"/>
</dbReference>
<feature type="compositionally biased region" description="Basic and acidic residues" evidence="11">
    <location>
        <begin position="738"/>
        <end position="751"/>
    </location>
</feature>
<dbReference type="GO" id="GO:0007155">
    <property type="term" value="P:cell adhesion"/>
    <property type="evidence" value="ECO:0007669"/>
    <property type="project" value="UniProtKB-KW"/>
</dbReference>
<evidence type="ECO:0000256" key="12">
    <source>
        <dbReference type="SAM" id="SignalP"/>
    </source>
</evidence>
<dbReference type="FunFam" id="4.10.1080.10:FF:000004">
    <property type="entry name" value="Cartilage oligomeric matrix protein"/>
    <property type="match status" value="1"/>
</dbReference>
<evidence type="ECO:0000256" key="11">
    <source>
        <dbReference type="SAM" id="MobiDB-lite"/>
    </source>
</evidence>
<evidence type="ECO:0000256" key="2">
    <source>
        <dbReference type="ARBA" id="ARBA00022536"/>
    </source>
</evidence>
<dbReference type="InterPro" id="IPR017897">
    <property type="entry name" value="Thrombospondin_3_rpt"/>
</dbReference>
<dbReference type="PROSITE" id="PS51236">
    <property type="entry name" value="TSP_CTER"/>
    <property type="match status" value="1"/>
</dbReference>
<evidence type="ECO:0000256" key="6">
    <source>
        <dbReference type="ARBA" id="ARBA00022889"/>
    </source>
</evidence>
<dbReference type="Gene3D" id="2.60.120.200">
    <property type="match status" value="2"/>
</dbReference>
<sequence length="1057" mass="118391">MGCARVVIAATAVALAVWAQWTGANAVLDRGLTGDLEEVIKKDSFIVSLKDIKPRKRSRETLFAVDFPGAEHKFMLLIERKTSQVIVETFEDGRKRVQHFTVDTLHDDSHIKSLILAVNQTHPGAHATLYIDCISYGMVALPKTLRDMFSSMRDPNLEVFHEKKYPVEINGHRDVRIVLSKNGCPLPLYSDVDRKYDHMYKEDLVRSNDLMGHDPNIQAQQPDMPYRGDIPLVHRIDDVGILEALNNLIKVVNLEVRRCEASQRALEDLKRMLEECDVCRPRQVVLPSCATHPPRCFPGVECQDTPQGPRCGSCPRGYLGDGNTCTPGRTCAENPCFPGVECYDTPTGARCGPCPRGYEGNGETCRRKDPCQHNPCAPGTRCTPIEEHPYYMCSGCPAGLTGNGSHCVDIDECDLIQPCDPRVRCENLNPGYRCHPCPPGFKPSGSEQGIGIMEAGVRHRCIDIDECAEYRPCVEHTDCINNEGSYYCSACHTGYIGNQTVGCHRGENYCPNGEQCDRMARCISLGYGAYACQCMTGWAGNGMHCALDSDLDGWADTQLPCSDERCKADNCPHTPNSGQEDADGDGIGNVCDPDADNDGILHGDNCPLHPNPDQLDSEREGGDKVGDVCDNCPYDKNPLQSDIDKDGKGDACDEDIDNDGIYNNEDNCPTIYNREQRDEDRDGVGDECDNCPRHFNPNQEDQDQNGYGDVCDGALDTDRDGVSDNNDNCRTVPNPNQRDTDRDGKGDACDKDIDDDGIYNREDNCIFKYNPDQRDSNNDGYGDACQDDFDDDGIINVNDNCPNNSLIYQTDFSKFKTVILDPEGAAQNDPNWVIYNEGAEIVQTLNSDPGLAVGHDKFYGVDFEGTFYIDTEIDDDYVGFIFSYQNNKRFYSVMWKKNAQTYWEPTPFRAYAEPGIHIKLVNSETGPGEMLRNSLWHTGDTPNQVKLLWKDKRNVGWREKTSYRWFLIHRPAIGLIRLKIFEGDKEVADSGNIFETTLKGGQLGVLCFSQQEIIWSDLVYRCNENLRREIWEELPHQLQSKVRIDDTRSYSINSPII</sequence>
<evidence type="ECO:0000256" key="1">
    <source>
        <dbReference type="ARBA" id="ARBA00009456"/>
    </source>
</evidence>
<feature type="repeat" description="TSP type-3" evidence="10">
    <location>
        <begin position="641"/>
        <end position="676"/>
    </location>
</feature>
<feature type="chain" id="PRO_5040340153" description="Cartilage oligomeric matrix protein" evidence="12">
    <location>
        <begin position="27"/>
        <end position="1057"/>
    </location>
</feature>
<evidence type="ECO:0000256" key="3">
    <source>
        <dbReference type="ARBA" id="ARBA00022729"/>
    </source>
</evidence>
<feature type="repeat" description="TSP type-3" evidence="10">
    <location>
        <begin position="774"/>
        <end position="809"/>
    </location>
</feature>
<gene>
    <name evidence="15" type="ORF">ACAOBT_LOCUS31706</name>
</gene>
<dbReference type="Gene3D" id="4.10.1080.10">
    <property type="entry name" value="TSP type-3 repeat"/>
    <property type="match status" value="2"/>
</dbReference>
<feature type="domain" description="EGF-like" evidence="13">
    <location>
        <begin position="463"/>
        <end position="504"/>
    </location>
</feature>
<evidence type="ECO:0000259" key="13">
    <source>
        <dbReference type="PROSITE" id="PS50026"/>
    </source>
</evidence>
<keyword evidence="8" id="KW-0325">Glycoprotein</keyword>
<feature type="domain" description="EGF-like" evidence="13">
    <location>
        <begin position="409"/>
        <end position="447"/>
    </location>
</feature>
<dbReference type="FunFam" id="2.60.120.200:FF:000002">
    <property type="entry name" value="Thrombospondin 3"/>
    <property type="match status" value="1"/>
</dbReference>
<keyword evidence="6" id="KW-0130">Cell adhesion</keyword>
<dbReference type="InterPro" id="IPR003367">
    <property type="entry name" value="Thrombospondin_3-like_rpt"/>
</dbReference>
<evidence type="ECO:0000256" key="7">
    <source>
        <dbReference type="ARBA" id="ARBA00023157"/>
    </source>
</evidence>
<feature type="domain" description="TSP C-terminal" evidence="14">
    <location>
        <begin position="813"/>
        <end position="1027"/>
    </location>
</feature>
<dbReference type="SMART" id="SM00181">
    <property type="entry name" value="EGF"/>
    <property type="match status" value="6"/>
</dbReference>
<dbReference type="InterPro" id="IPR018097">
    <property type="entry name" value="EGF_Ca-bd_CS"/>
</dbReference>
<dbReference type="PROSITE" id="PS01186">
    <property type="entry name" value="EGF_2"/>
    <property type="match status" value="1"/>
</dbReference>
<dbReference type="Proteomes" id="UP001152888">
    <property type="component" value="Unassembled WGS sequence"/>
</dbReference>
<evidence type="ECO:0000256" key="5">
    <source>
        <dbReference type="ARBA" id="ARBA00022837"/>
    </source>
</evidence>
<keyword evidence="7 9" id="KW-1015">Disulfide bond</keyword>
<keyword evidence="3 12" id="KW-0732">Signal</keyword>
<dbReference type="AlphaFoldDB" id="A0A9P0M7L3"/>
<dbReference type="PANTHER" id="PTHR10199">
    <property type="entry name" value="THROMBOSPONDIN"/>
    <property type="match status" value="1"/>
</dbReference>
<dbReference type="SMART" id="SM00179">
    <property type="entry name" value="EGF_CA"/>
    <property type="match status" value="6"/>
</dbReference>
<keyword evidence="5 10" id="KW-0106">Calcium</keyword>
<dbReference type="PANTHER" id="PTHR10199:SF100">
    <property type="entry name" value="THROMBOSPONDIN, ISOFORM A"/>
    <property type="match status" value="1"/>
</dbReference>
<dbReference type="InterPro" id="IPR001881">
    <property type="entry name" value="EGF-like_Ca-bd_dom"/>
</dbReference>
<dbReference type="InterPro" id="IPR028974">
    <property type="entry name" value="TSP_type-3_rpt"/>
</dbReference>
<dbReference type="EMBL" id="CAKOFQ010007995">
    <property type="protein sequence ID" value="CAH2010691.1"/>
    <property type="molecule type" value="Genomic_DNA"/>
</dbReference>
<dbReference type="PROSITE" id="PS50026">
    <property type="entry name" value="EGF_3"/>
    <property type="match status" value="4"/>
</dbReference>
<keyword evidence="16" id="KW-1185">Reference proteome</keyword>
<feature type="disulfide bond" evidence="9">
    <location>
        <begin position="376"/>
        <end position="393"/>
    </location>
</feature>
<keyword evidence="2 9" id="KW-0245">EGF-like domain</keyword>
<dbReference type="FunFam" id="4.10.1080.10:FF:000001">
    <property type="entry name" value="Thrombospondin 3"/>
    <property type="match status" value="1"/>
</dbReference>
<evidence type="ECO:0000313" key="16">
    <source>
        <dbReference type="Proteomes" id="UP001152888"/>
    </source>
</evidence>
<dbReference type="Pfam" id="PF02412">
    <property type="entry name" value="TSP_3"/>
    <property type="match status" value="6"/>
</dbReference>
<dbReference type="PROSITE" id="PS51234">
    <property type="entry name" value="TSP3"/>
    <property type="match status" value="4"/>
</dbReference>
<evidence type="ECO:0000256" key="9">
    <source>
        <dbReference type="PROSITE-ProRule" id="PRU00076"/>
    </source>
</evidence>
<protein>
    <recommendedName>
        <fullName evidence="17">Cartilage oligomeric matrix protein</fullName>
    </recommendedName>
</protein>
<evidence type="ECO:0000256" key="4">
    <source>
        <dbReference type="ARBA" id="ARBA00022737"/>
    </source>
</evidence>
<organism evidence="15 16">
    <name type="scientific">Acanthoscelides obtectus</name>
    <name type="common">Bean weevil</name>
    <name type="synonym">Bruchus obtectus</name>
    <dbReference type="NCBI Taxonomy" id="200917"/>
    <lineage>
        <taxon>Eukaryota</taxon>
        <taxon>Metazoa</taxon>
        <taxon>Ecdysozoa</taxon>
        <taxon>Arthropoda</taxon>
        <taxon>Hexapoda</taxon>
        <taxon>Insecta</taxon>
        <taxon>Pterygota</taxon>
        <taxon>Neoptera</taxon>
        <taxon>Endopterygota</taxon>
        <taxon>Coleoptera</taxon>
        <taxon>Polyphaga</taxon>
        <taxon>Cucujiformia</taxon>
        <taxon>Chrysomeloidea</taxon>
        <taxon>Chrysomelidae</taxon>
        <taxon>Bruchinae</taxon>
        <taxon>Bruchini</taxon>
        <taxon>Acanthoscelides</taxon>
    </lineage>
</organism>
<dbReference type="Pfam" id="PF07645">
    <property type="entry name" value="EGF_CA"/>
    <property type="match status" value="2"/>
</dbReference>
<feature type="compositionally biased region" description="Polar residues" evidence="11">
    <location>
        <begin position="723"/>
        <end position="737"/>
    </location>
</feature>
<comment type="caution">
    <text evidence="15">The sequence shown here is derived from an EMBL/GenBank/DDBJ whole genome shotgun (WGS) entry which is preliminary data.</text>
</comment>
<dbReference type="FunFam" id="2.10.25.10:FF:000027">
    <property type="entry name" value="Thrombospondin 3"/>
    <property type="match status" value="1"/>
</dbReference>
<evidence type="ECO:0008006" key="17">
    <source>
        <dbReference type="Google" id="ProtNLM"/>
    </source>
</evidence>
<name>A0A9P0M7L3_ACAOB</name>
<evidence type="ECO:0000313" key="15">
    <source>
        <dbReference type="EMBL" id="CAH2010691.1"/>
    </source>
</evidence>
<evidence type="ECO:0000259" key="14">
    <source>
        <dbReference type="PROSITE" id="PS51236"/>
    </source>
</evidence>
<dbReference type="SUPFAM" id="SSF57196">
    <property type="entry name" value="EGF/Laminin"/>
    <property type="match status" value="1"/>
</dbReference>
<dbReference type="InterPro" id="IPR000742">
    <property type="entry name" value="EGF"/>
</dbReference>
<feature type="domain" description="EGF-like" evidence="13">
    <location>
        <begin position="367"/>
        <end position="408"/>
    </location>
</feature>
<feature type="region of interest" description="Disordered" evidence="11">
    <location>
        <begin position="640"/>
        <end position="753"/>
    </location>
</feature>
<feature type="compositionally biased region" description="Basic and acidic residues" evidence="11">
    <location>
        <begin position="674"/>
        <end position="684"/>
    </location>
</feature>
<evidence type="ECO:0000256" key="8">
    <source>
        <dbReference type="ARBA" id="ARBA00023180"/>
    </source>
</evidence>
<feature type="region of interest" description="Disordered" evidence="11">
    <location>
        <begin position="602"/>
        <end position="622"/>
    </location>
</feature>
<comment type="similarity">
    <text evidence="1">Belongs to the thrombospondin family.</text>
</comment>
<comment type="caution">
    <text evidence="9">Lacks conserved residue(s) required for the propagation of feature annotation.</text>
</comment>
<dbReference type="InterPro" id="IPR049883">
    <property type="entry name" value="NOTCH1_EGF-like"/>
</dbReference>
<dbReference type="GO" id="GO:0005509">
    <property type="term" value="F:calcium ion binding"/>
    <property type="evidence" value="ECO:0007669"/>
    <property type="project" value="UniProtKB-UniRule"/>
</dbReference>
<proteinExistence type="inferred from homology"/>
<dbReference type="CDD" id="cd00054">
    <property type="entry name" value="EGF_CA"/>
    <property type="match status" value="2"/>
</dbReference>
<dbReference type="InterPro" id="IPR013320">
    <property type="entry name" value="ConA-like_dom_sf"/>
</dbReference>
<evidence type="ECO:0000256" key="10">
    <source>
        <dbReference type="PROSITE-ProRule" id="PRU00634"/>
    </source>
</evidence>